<dbReference type="EMBL" id="JAYMGO010000009">
    <property type="protein sequence ID" value="KAL1268223.1"/>
    <property type="molecule type" value="Genomic_DNA"/>
</dbReference>
<dbReference type="InterPro" id="IPR056611">
    <property type="entry name" value="ENOX1/2_dom"/>
</dbReference>
<dbReference type="Proteomes" id="UP001558613">
    <property type="component" value="Unassembled WGS sequence"/>
</dbReference>
<keyword evidence="1" id="KW-0694">RNA-binding</keyword>
<dbReference type="SUPFAM" id="SSF54928">
    <property type="entry name" value="RNA-binding domain, RBD"/>
    <property type="match status" value="1"/>
</dbReference>
<dbReference type="InterPro" id="IPR038876">
    <property type="entry name" value="ENOX"/>
</dbReference>
<evidence type="ECO:0000256" key="1">
    <source>
        <dbReference type="PROSITE-ProRule" id="PRU00176"/>
    </source>
</evidence>
<name>A0ABR3MUA4_9TELE</name>
<sequence length="698" mass="80409">MASAADGIGSLGTEQSHINVPVADPGAWATAMNNLGIVPMGLTGQQLVSDSICIQGFDPNLGIITPINPMMAGISLVPPHPVTAELPVIKEIIHCKSCTLFPQNPNLPPPSTRERPPGCKTVFVGGLPENATEEIIKEVFDQCGEIVAIRKSKKNFCHIRFCEEFMVDKALYLSGYRMRIGSSTDKKDSGRIHVDFAQARDDLYEWECKQRLLAREERHRRKIQEDRLRPPSPPPIMHYSEHEAALLAEKVKDDNKFSEATAVLFTWIDRGEVNRRTANHFYSMIQSANSHVRRLMNEKAQHEEEMELAKEHFKNSLLAILTQFEQITAVFTAATRQKAWDHFSKAQRKNIDIWRKQCEELRNAHSEEIMGIRREEEMEMSDEDLDENPCKKMRMEDTVLSAQTCALREENDSLRWQLDAYRNEVELLKKEQGKTYRTEEDHTQEQQLHFLQQTMQNMQQQLLRLQEELKGKELELEQARDEQRYLEGEVLSLREKLLNAMESVDLTNHNSEGHEKGVNGTAALYHHRDKNNDAVIWGPLRSEKEALLLGIISTFLHVHPFGANIEYLWSYIQRLDTKISASELERLMVRLPNMFKQEFSGVGATLEKRWKFCGFEALKVSEKSQSLTDTNNRLYTPYRLRSDGCRSSPEEVRLYVRRHIRCIYLKKLSRLLYRLRNLSVSGVVPEGWEISRNITPLG</sequence>
<dbReference type="InterPro" id="IPR035979">
    <property type="entry name" value="RBD_domain_sf"/>
</dbReference>
<feature type="domain" description="RRM" evidence="3">
    <location>
        <begin position="120"/>
        <end position="199"/>
    </location>
</feature>
<dbReference type="Pfam" id="PF00076">
    <property type="entry name" value="RRM_1"/>
    <property type="match status" value="1"/>
</dbReference>
<evidence type="ECO:0000313" key="5">
    <source>
        <dbReference type="Proteomes" id="UP001558613"/>
    </source>
</evidence>
<evidence type="ECO:0000259" key="3">
    <source>
        <dbReference type="PROSITE" id="PS50102"/>
    </source>
</evidence>
<dbReference type="Pfam" id="PF23267">
    <property type="entry name" value="ENOX1"/>
    <property type="match status" value="1"/>
</dbReference>
<proteinExistence type="predicted"/>
<dbReference type="Gene3D" id="3.30.70.330">
    <property type="match status" value="1"/>
</dbReference>
<gene>
    <name evidence="4" type="ORF">QQF64_033586</name>
</gene>
<dbReference type="SMART" id="SM00360">
    <property type="entry name" value="RRM"/>
    <property type="match status" value="1"/>
</dbReference>
<reference evidence="4 5" key="1">
    <citation type="submission" date="2023-09" db="EMBL/GenBank/DDBJ databases">
        <authorList>
            <person name="Wang M."/>
        </authorList>
    </citation>
    <scope>NUCLEOTIDE SEQUENCE [LARGE SCALE GENOMIC DNA]</scope>
    <source>
        <strain evidence="4">GT-2023</strain>
        <tissue evidence="4">Liver</tissue>
    </source>
</reference>
<keyword evidence="2" id="KW-0175">Coiled coil</keyword>
<feature type="coiled-coil region" evidence="2">
    <location>
        <begin position="411"/>
        <end position="496"/>
    </location>
</feature>
<comment type="caution">
    <text evidence="4">The sequence shown here is derived from an EMBL/GenBank/DDBJ whole genome shotgun (WGS) entry which is preliminary data.</text>
</comment>
<protein>
    <recommendedName>
        <fullName evidence="3">RRM domain-containing protein</fullName>
    </recommendedName>
</protein>
<dbReference type="PANTHER" id="PTHR16001">
    <property type="entry name" value="ECTO-NOX DISULFIDE-THIOL EXCHANGER"/>
    <property type="match status" value="1"/>
</dbReference>
<feature type="coiled-coil region" evidence="2">
    <location>
        <begin position="285"/>
        <end position="312"/>
    </location>
</feature>
<evidence type="ECO:0000256" key="2">
    <source>
        <dbReference type="SAM" id="Coils"/>
    </source>
</evidence>
<evidence type="ECO:0000313" key="4">
    <source>
        <dbReference type="EMBL" id="KAL1268223.1"/>
    </source>
</evidence>
<organism evidence="4 5">
    <name type="scientific">Cirrhinus molitorella</name>
    <name type="common">mud carp</name>
    <dbReference type="NCBI Taxonomy" id="172907"/>
    <lineage>
        <taxon>Eukaryota</taxon>
        <taxon>Metazoa</taxon>
        <taxon>Chordata</taxon>
        <taxon>Craniata</taxon>
        <taxon>Vertebrata</taxon>
        <taxon>Euteleostomi</taxon>
        <taxon>Actinopterygii</taxon>
        <taxon>Neopterygii</taxon>
        <taxon>Teleostei</taxon>
        <taxon>Ostariophysi</taxon>
        <taxon>Cypriniformes</taxon>
        <taxon>Cyprinidae</taxon>
        <taxon>Labeoninae</taxon>
        <taxon>Labeonini</taxon>
        <taxon>Cirrhinus</taxon>
    </lineage>
</organism>
<dbReference type="CDD" id="cd12228">
    <property type="entry name" value="RRM_ENOX"/>
    <property type="match status" value="1"/>
</dbReference>
<dbReference type="InterPro" id="IPR012677">
    <property type="entry name" value="Nucleotide-bd_a/b_plait_sf"/>
</dbReference>
<dbReference type="PANTHER" id="PTHR16001:SF6">
    <property type="entry name" value="ECTO-NOX DISULFIDE-THIOL EXCHANGER 1"/>
    <property type="match status" value="1"/>
</dbReference>
<dbReference type="InterPro" id="IPR000504">
    <property type="entry name" value="RRM_dom"/>
</dbReference>
<dbReference type="InterPro" id="IPR034140">
    <property type="entry name" value="ENOX_RRM"/>
</dbReference>
<keyword evidence="5" id="KW-1185">Reference proteome</keyword>
<dbReference type="PROSITE" id="PS50102">
    <property type="entry name" value="RRM"/>
    <property type="match status" value="1"/>
</dbReference>
<accession>A0ABR3MUA4</accession>